<organism evidence="2 3">
    <name type="scientific">Salix purpurea</name>
    <name type="common">Purple osier willow</name>
    <dbReference type="NCBI Taxonomy" id="77065"/>
    <lineage>
        <taxon>Eukaryota</taxon>
        <taxon>Viridiplantae</taxon>
        <taxon>Streptophyta</taxon>
        <taxon>Embryophyta</taxon>
        <taxon>Tracheophyta</taxon>
        <taxon>Spermatophyta</taxon>
        <taxon>Magnoliopsida</taxon>
        <taxon>eudicotyledons</taxon>
        <taxon>Gunneridae</taxon>
        <taxon>Pentapetalae</taxon>
        <taxon>rosids</taxon>
        <taxon>fabids</taxon>
        <taxon>Malpighiales</taxon>
        <taxon>Salicaceae</taxon>
        <taxon>Saliceae</taxon>
        <taxon>Salix</taxon>
    </lineage>
</organism>
<evidence type="ECO:0000313" key="2">
    <source>
        <dbReference type="EMBL" id="KAJ6685107.1"/>
    </source>
</evidence>
<keyword evidence="1" id="KW-0812">Transmembrane</keyword>
<keyword evidence="1" id="KW-1133">Transmembrane helix</keyword>
<sequence>MASTIAMEELERNSTTIFSDEYLFSLTIAFMYILSFCFQQTLNSYQTSM</sequence>
<dbReference type="Proteomes" id="UP001151532">
    <property type="component" value="Chromosome 2"/>
</dbReference>
<dbReference type="EMBL" id="JAPFFK010000019">
    <property type="protein sequence ID" value="KAJ6685107.1"/>
    <property type="molecule type" value="Genomic_DNA"/>
</dbReference>
<keyword evidence="1" id="KW-0472">Membrane</keyword>
<protein>
    <submittedName>
        <fullName evidence="2">Uncharacterized protein</fullName>
    </submittedName>
</protein>
<reference evidence="2" key="2">
    <citation type="journal article" date="2023" name="Int. J. Mol. Sci.">
        <title>De Novo Assembly and Annotation of 11 Diverse Shrub Willow (Salix) Genomes Reveals Novel Gene Organization in Sex-Linked Regions.</title>
        <authorList>
            <person name="Hyden B."/>
            <person name="Feng K."/>
            <person name="Yates T.B."/>
            <person name="Jawdy S."/>
            <person name="Cereghino C."/>
            <person name="Smart L.B."/>
            <person name="Muchero W."/>
        </authorList>
    </citation>
    <scope>NUCLEOTIDE SEQUENCE</scope>
    <source>
        <tissue evidence="2">Shoot tip</tissue>
    </source>
</reference>
<dbReference type="AlphaFoldDB" id="A0A9Q0PBH4"/>
<accession>A0A9Q0PBH4</accession>
<reference evidence="2" key="1">
    <citation type="submission" date="2022-11" db="EMBL/GenBank/DDBJ databases">
        <authorList>
            <person name="Hyden B.L."/>
            <person name="Feng K."/>
            <person name="Yates T."/>
            <person name="Jawdy S."/>
            <person name="Smart L.B."/>
            <person name="Muchero W."/>
        </authorList>
    </citation>
    <scope>NUCLEOTIDE SEQUENCE</scope>
    <source>
        <tissue evidence="2">Shoot tip</tissue>
    </source>
</reference>
<feature type="transmembrane region" description="Helical" evidence="1">
    <location>
        <begin position="22"/>
        <end position="42"/>
    </location>
</feature>
<name>A0A9Q0PBH4_SALPP</name>
<evidence type="ECO:0000313" key="3">
    <source>
        <dbReference type="Proteomes" id="UP001151532"/>
    </source>
</evidence>
<proteinExistence type="predicted"/>
<comment type="caution">
    <text evidence="2">The sequence shown here is derived from an EMBL/GenBank/DDBJ whole genome shotgun (WGS) entry which is preliminary data.</text>
</comment>
<gene>
    <name evidence="2" type="ORF">OIU79_015225</name>
</gene>
<evidence type="ECO:0000256" key="1">
    <source>
        <dbReference type="SAM" id="Phobius"/>
    </source>
</evidence>
<keyword evidence="3" id="KW-1185">Reference proteome</keyword>